<evidence type="ECO:0000256" key="11">
    <source>
        <dbReference type="ARBA" id="ARBA00023136"/>
    </source>
</evidence>
<organism evidence="13 14">
    <name type="scientific">Daucus carota subsp. sativus</name>
    <name type="common">Carrot</name>
    <dbReference type="NCBI Taxonomy" id="79200"/>
    <lineage>
        <taxon>Eukaryota</taxon>
        <taxon>Viridiplantae</taxon>
        <taxon>Streptophyta</taxon>
        <taxon>Embryophyta</taxon>
        <taxon>Tracheophyta</taxon>
        <taxon>Spermatophyta</taxon>
        <taxon>Magnoliopsida</taxon>
        <taxon>eudicotyledons</taxon>
        <taxon>Gunneridae</taxon>
        <taxon>Pentapetalae</taxon>
        <taxon>asterids</taxon>
        <taxon>campanulids</taxon>
        <taxon>Apiales</taxon>
        <taxon>Apiaceae</taxon>
        <taxon>Apioideae</taxon>
        <taxon>Scandiceae</taxon>
        <taxon>Daucinae</taxon>
        <taxon>Daucus</taxon>
        <taxon>Daucus sect. Daucus</taxon>
    </lineage>
</organism>
<comment type="subcellular location">
    <subcellularLocation>
        <location evidence="2">Membrane</location>
        <topology evidence="2">Multi-pass membrane protein</topology>
    </subcellularLocation>
</comment>
<evidence type="ECO:0000256" key="2">
    <source>
        <dbReference type="ARBA" id="ARBA00004141"/>
    </source>
</evidence>
<reference evidence="13" key="2">
    <citation type="submission" date="2022-03" db="EMBL/GenBank/DDBJ databases">
        <title>Draft title - Genomic analysis of global carrot germplasm unveils the trajectory of domestication and the origin of high carotenoid orange carrot.</title>
        <authorList>
            <person name="Iorizzo M."/>
            <person name="Ellison S."/>
            <person name="Senalik D."/>
            <person name="Macko-Podgorni A."/>
            <person name="Grzebelus D."/>
            <person name="Bostan H."/>
            <person name="Rolling W."/>
            <person name="Curaba J."/>
            <person name="Simon P."/>
        </authorList>
    </citation>
    <scope>NUCLEOTIDE SEQUENCE</scope>
    <source>
        <tissue evidence="13">Leaf</tissue>
    </source>
</reference>
<keyword evidence="5" id="KW-0812">Transmembrane</keyword>
<evidence type="ECO:0000313" key="13">
    <source>
        <dbReference type="EMBL" id="WOH01656.1"/>
    </source>
</evidence>
<evidence type="ECO:0000256" key="1">
    <source>
        <dbReference type="ARBA" id="ARBA00000900"/>
    </source>
</evidence>
<evidence type="ECO:0000256" key="4">
    <source>
        <dbReference type="ARBA" id="ARBA00022679"/>
    </source>
</evidence>
<evidence type="ECO:0000256" key="3">
    <source>
        <dbReference type="ARBA" id="ARBA00012483"/>
    </source>
</evidence>
<dbReference type="GO" id="GO:0061630">
    <property type="term" value="F:ubiquitin protein ligase activity"/>
    <property type="evidence" value="ECO:0007669"/>
    <property type="project" value="UniProtKB-EC"/>
</dbReference>
<evidence type="ECO:0000256" key="7">
    <source>
        <dbReference type="ARBA" id="ARBA00022771"/>
    </source>
</evidence>
<gene>
    <name evidence="13" type="ORF">DCAR_0521041</name>
</gene>
<dbReference type="InterPro" id="IPR044231">
    <property type="entry name" value="SP1/SPL1"/>
</dbReference>
<keyword evidence="8" id="KW-0833">Ubl conjugation pathway</keyword>
<comment type="catalytic activity">
    <reaction evidence="1">
        <text>S-ubiquitinyl-[E2 ubiquitin-conjugating enzyme]-L-cysteine + [acceptor protein]-L-lysine = [E2 ubiquitin-conjugating enzyme]-L-cysteine + N(6)-ubiquitinyl-[acceptor protein]-L-lysine.</text>
        <dbReference type="EC" id="2.3.2.27"/>
    </reaction>
</comment>
<proteinExistence type="predicted"/>
<sequence length="314" mass="34866">MSEEIDKLRWGIGCLVGAALSYLLGEESRINAESLGRVIRVVQIKDSSLLFDTASIVLPLIVTVSGIVGSNKGLKLESSKVKAVILHETTSKCILKPCVKNEVDNRGNSVEVCSWKEEQKGSHTVKKEVPWYLDDGTSKVFVLNAESASKFWESVGRHVGSCKSQILPVRGTVVDSRQKEPDVLVKTTVTTQPLLITGTPLTVIGEAVKDRSGRIRIQQPERGPFYVSRKNIDELNDEFAGVERSLKCVSLVLSSCGIFLIGMHTFQCIKKRFFKQKSCKRCGHRINSEQRSSQLTECPLCREQANQLDRAFRG</sequence>
<keyword evidence="14" id="KW-1185">Reference proteome</keyword>
<evidence type="ECO:0000259" key="12">
    <source>
        <dbReference type="Pfam" id="PF12483"/>
    </source>
</evidence>
<protein>
    <recommendedName>
        <fullName evidence="3">RING-type E3 ubiquitin transferase</fullName>
        <ecNumber evidence="3">2.3.2.27</ecNumber>
    </recommendedName>
</protein>
<feature type="domain" description="E3 Ubiquitin ligase MUL1-like" evidence="12">
    <location>
        <begin position="195"/>
        <end position="257"/>
    </location>
</feature>
<dbReference type="PANTHER" id="PTHR47568:SF2">
    <property type="entry name" value="E3 UBIQUITIN-PROTEIN LIGASE SP1-RELATED"/>
    <property type="match status" value="1"/>
</dbReference>
<dbReference type="KEGG" id="dcr:108220570"/>
<dbReference type="InterPro" id="IPR022170">
    <property type="entry name" value="MUL1-like"/>
</dbReference>
<reference evidence="13" key="1">
    <citation type="journal article" date="2016" name="Nat. Genet.">
        <title>A high-quality carrot genome assembly provides new insights into carotenoid accumulation and asterid genome evolution.</title>
        <authorList>
            <person name="Iorizzo M."/>
            <person name="Ellison S."/>
            <person name="Senalik D."/>
            <person name="Zeng P."/>
            <person name="Satapoomin P."/>
            <person name="Huang J."/>
            <person name="Bowman M."/>
            <person name="Iovene M."/>
            <person name="Sanseverino W."/>
            <person name="Cavagnaro P."/>
            <person name="Yildiz M."/>
            <person name="Macko-Podgorni A."/>
            <person name="Moranska E."/>
            <person name="Grzebelus E."/>
            <person name="Grzebelus D."/>
            <person name="Ashrafi H."/>
            <person name="Zheng Z."/>
            <person name="Cheng S."/>
            <person name="Spooner D."/>
            <person name="Van Deynze A."/>
            <person name="Simon P."/>
        </authorList>
    </citation>
    <scope>NUCLEOTIDE SEQUENCE</scope>
    <source>
        <tissue evidence="13">Leaf</tissue>
    </source>
</reference>
<keyword evidence="7" id="KW-0863">Zinc-finger</keyword>
<dbReference type="GO" id="GO:0016567">
    <property type="term" value="P:protein ubiquitination"/>
    <property type="evidence" value="ECO:0007669"/>
    <property type="project" value="InterPro"/>
</dbReference>
<dbReference type="PANTHER" id="PTHR47568">
    <property type="match status" value="1"/>
</dbReference>
<evidence type="ECO:0000256" key="10">
    <source>
        <dbReference type="ARBA" id="ARBA00022989"/>
    </source>
</evidence>
<evidence type="ECO:0000313" key="14">
    <source>
        <dbReference type="Proteomes" id="UP000077755"/>
    </source>
</evidence>
<dbReference type="AlphaFoldDB" id="A0AAF1B3B1"/>
<accession>A0AAF1B3B1</accession>
<keyword evidence="4" id="KW-0808">Transferase</keyword>
<keyword evidence="10" id="KW-1133">Transmembrane helix</keyword>
<evidence type="ECO:0000256" key="6">
    <source>
        <dbReference type="ARBA" id="ARBA00022723"/>
    </source>
</evidence>
<evidence type="ECO:0000256" key="8">
    <source>
        <dbReference type="ARBA" id="ARBA00022786"/>
    </source>
</evidence>
<dbReference type="GO" id="GO:0008270">
    <property type="term" value="F:zinc ion binding"/>
    <property type="evidence" value="ECO:0007669"/>
    <property type="project" value="UniProtKB-KW"/>
</dbReference>
<keyword evidence="11" id="KW-0472">Membrane</keyword>
<name>A0AAF1B3B1_DAUCS</name>
<keyword evidence="9" id="KW-0862">Zinc</keyword>
<evidence type="ECO:0000256" key="9">
    <source>
        <dbReference type="ARBA" id="ARBA00022833"/>
    </source>
</evidence>
<dbReference type="EMBL" id="CP093347">
    <property type="protein sequence ID" value="WOH01656.1"/>
    <property type="molecule type" value="Genomic_DNA"/>
</dbReference>
<dbReference type="Proteomes" id="UP000077755">
    <property type="component" value="Chromosome 5"/>
</dbReference>
<dbReference type="Pfam" id="PF12483">
    <property type="entry name" value="GIDE"/>
    <property type="match status" value="1"/>
</dbReference>
<evidence type="ECO:0000256" key="5">
    <source>
        <dbReference type="ARBA" id="ARBA00022692"/>
    </source>
</evidence>
<keyword evidence="6" id="KW-0479">Metal-binding</keyword>
<dbReference type="GO" id="GO:0016020">
    <property type="term" value="C:membrane"/>
    <property type="evidence" value="ECO:0007669"/>
    <property type="project" value="UniProtKB-SubCell"/>
</dbReference>
<dbReference type="EC" id="2.3.2.27" evidence="3"/>